<dbReference type="InterPro" id="IPR013083">
    <property type="entry name" value="Znf_RING/FYVE/PHD"/>
</dbReference>
<evidence type="ECO:0000256" key="9">
    <source>
        <dbReference type="ARBA" id="ARBA00022771"/>
    </source>
</evidence>
<evidence type="ECO:0000256" key="11">
    <source>
        <dbReference type="ARBA" id="ARBA00035113"/>
    </source>
</evidence>
<evidence type="ECO:0000256" key="12">
    <source>
        <dbReference type="PROSITE-ProRule" id="PRU00175"/>
    </source>
</evidence>
<name>A0A1G4KBR5_9SACH</name>
<dbReference type="OrthoDB" id="3838338at2759"/>
<dbReference type="InterPro" id="IPR041888">
    <property type="entry name" value="RING-HC_ZNF598/HEL2"/>
</dbReference>
<dbReference type="InterPro" id="IPR056437">
    <property type="entry name" value="Znf-C2H2_ZNF598/HEL2"/>
</dbReference>
<evidence type="ECO:0000256" key="3">
    <source>
        <dbReference type="ARBA" id="ARBA00004906"/>
    </source>
</evidence>
<feature type="compositionally biased region" description="Polar residues" evidence="13">
    <location>
        <begin position="588"/>
        <end position="599"/>
    </location>
</feature>
<gene>
    <name evidence="15" type="ORF">LAME_0G18140G</name>
</gene>
<evidence type="ECO:0000313" key="15">
    <source>
        <dbReference type="EMBL" id="SCV01733.1"/>
    </source>
</evidence>
<keyword evidence="10" id="KW-0862">Zinc</keyword>
<reference evidence="16" key="1">
    <citation type="submission" date="2016-03" db="EMBL/GenBank/DDBJ databases">
        <authorList>
            <person name="Devillers Hugo."/>
        </authorList>
    </citation>
    <scope>NUCLEOTIDE SEQUENCE [LARGE SCALE GENOMIC DNA]</scope>
</reference>
<dbReference type="PROSITE" id="PS50089">
    <property type="entry name" value="ZF_RING_2"/>
    <property type="match status" value="1"/>
</dbReference>
<dbReference type="Proteomes" id="UP000191144">
    <property type="component" value="Chromosome G"/>
</dbReference>
<comment type="similarity">
    <text evidence="11">Belongs to the ZNF598/HEL2 family.</text>
</comment>
<dbReference type="Gene3D" id="3.30.40.10">
    <property type="entry name" value="Zinc/RING finger domain, C3HC4 (zinc finger)"/>
    <property type="match status" value="1"/>
</dbReference>
<keyword evidence="7" id="KW-0808">Transferase</keyword>
<keyword evidence="5" id="KW-0963">Cytoplasm</keyword>
<accession>A0A1G4KBR5</accession>
<organism evidence="15 16">
    <name type="scientific">Lachancea meyersii CBS 8951</name>
    <dbReference type="NCBI Taxonomy" id="1266667"/>
    <lineage>
        <taxon>Eukaryota</taxon>
        <taxon>Fungi</taxon>
        <taxon>Dikarya</taxon>
        <taxon>Ascomycota</taxon>
        <taxon>Saccharomycotina</taxon>
        <taxon>Saccharomycetes</taxon>
        <taxon>Saccharomycetales</taxon>
        <taxon>Saccharomycetaceae</taxon>
        <taxon>Lachancea</taxon>
    </lineage>
</organism>
<protein>
    <recommendedName>
        <fullName evidence="4">RING-type E3 ubiquitin transferase</fullName>
        <ecNumber evidence="4">2.3.2.27</ecNumber>
    </recommendedName>
</protein>
<keyword evidence="6" id="KW-0597">Phosphoprotein</keyword>
<feature type="compositionally biased region" description="Low complexity" evidence="13">
    <location>
        <begin position="573"/>
        <end position="587"/>
    </location>
</feature>
<evidence type="ECO:0000256" key="5">
    <source>
        <dbReference type="ARBA" id="ARBA00022490"/>
    </source>
</evidence>
<evidence type="ECO:0000256" key="6">
    <source>
        <dbReference type="ARBA" id="ARBA00022553"/>
    </source>
</evidence>
<dbReference type="GO" id="GO:0043022">
    <property type="term" value="F:ribosome binding"/>
    <property type="evidence" value="ECO:0007669"/>
    <property type="project" value="TreeGrafter"/>
</dbReference>
<dbReference type="Pfam" id="PF25447">
    <property type="entry name" value="RING_ZNF598"/>
    <property type="match status" value="1"/>
</dbReference>
<dbReference type="InterPro" id="IPR044288">
    <property type="entry name" value="ZNF598/HEL2"/>
</dbReference>
<feature type="region of interest" description="Disordered" evidence="13">
    <location>
        <begin position="519"/>
        <end position="550"/>
    </location>
</feature>
<dbReference type="InterPro" id="IPR001841">
    <property type="entry name" value="Znf_RING"/>
</dbReference>
<dbReference type="InterPro" id="IPR057634">
    <property type="entry name" value="PAH_ZNF598/HEL2"/>
</dbReference>
<dbReference type="GO" id="GO:0061630">
    <property type="term" value="F:ubiquitin protein ligase activity"/>
    <property type="evidence" value="ECO:0007669"/>
    <property type="project" value="UniProtKB-EC"/>
</dbReference>
<dbReference type="EC" id="2.3.2.27" evidence="4"/>
<evidence type="ECO:0000256" key="1">
    <source>
        <dbReference type="ARBA" id="ARBA00000900"/>
    </source>
</evidence>
<sequence>MSEVAKPPPKRGFRRTQDRQKGRVEKIAGKEPKVTVNANSLGSQQNSESGDEDLCVVCAETIVYAAVSPCNHVVCHTCAFRQRALYDKKACLVCRTDADVVVVCGDKDASFDSVAGKNFAEVNEKYGLSFVTENAARATLNLLKFTCPYGDTGDLDFGSYAKYNAHLKTEHNKTLCMICASHKKAFPRELKIYTPNQLRVHQAKGDVKGFSGHPMCKFCSGQRFYSEDELNVHMRDKHERCHICDRIDSSNPQYFKNYDQLFEHFKAEHYVCTVQSCLDNKFVVFEDELDLQAHILKEHGNMLRTSGTNSMTNGGRRYQSRLSTFEQTNTSNTRSSGSQRASQKKNDDTDSLEMKSKRMQERARHYLNYSHTDYEQFLVINEGYKNGMITAEDLFEAYKNLFQSAEANTTLLLYDFSELFFKNSKSYKDLRAVYDREQEKQDRQVNFPSLSSSSPNLLAGNVVSGSWGRASGSAKPAARQYNFPALKKPAESSFPMLKPTPASYKKVTNAMPKAKTITATPSEQASSYKPTYLQSKKPASSFTTSLDRTMFPPLPKAKTFRAPLVNESKIPDPSQWSRNSPSSSSAPQTANGGTLNVSNGKKKGKQKQLLFHIGI</sequence>
<feature type="compositionally biased region" description="Basic and acidic residues" evidence="13">
    <location>
        <begin position="344"/>
        <end position="357"/>
    </location>
</feature>
<dbReference type="AlphaFoldDB" id="A0A1G4KBR5"/>
<feature type="region of interest" description="Disordered" evidence="13">
    <location>
        <begin position="1"/>
        <end position="49"/>
    </location>
</feature>
<evidence type="ECO:0000256" key="13">
    <source>
        <dbReference type="SAM" id="MobiDB-lite"/>
    </source>
</evidence>
<comment type="catalytic activity">
    <reaction evidence="1">
        <text>S-ubiquitinyl-[E2 ubiquitin-conjugating enzyme]-L-cysteine + [acceptor protein]-L-lysine = [E2 ubiquitin-conjugating enzyme]-L-cysteine + N(6)-ubiquitinyl-[acceptor protein]-L-lysine.</text>
        <dbReference type="EC" id="2.3.2.27"/>
    </reaction>
</comment>
<feature type="region of interest" description="Disordered" evidence="13">
    <location>
        <begin position="325"/>
        <end position="357"/>
    </location>
</feature>
<feature type="compositionally biased region" description="Polar residues" evidence="13">
    <location>
        <begin position="325"/>
        <end position="341"/>
    </location>
</feature>
<dbReference type="InterPro" id="IPR017907">
    <property type="entry name" value="Znf_RING_CS"/>
</dbReference>
<dbReference type="PROSITE" id="PS00518">
    <property type="entry name" value="ZF_RING_1"/>
    <property type="match status" value="1"/>
</dbReference>
<dbReference type="GO" id="GO:0008270">
    <property type="term" value="F:zinc ion binding"/>
    <property type="evidence" value="ECO:0007669"/>
    <property type="project" value="UniProtKB-KW"/>
</dbReference>
<feature type="compositionally biased region" description="Polar residues" evidence="13">
    <location>
        <begin position="519"/>
        <end position="547"/>
    </location>
</feature>
<dbReference type="SMART" id="SM00355">
    <property type="entry name" value="ZnF_C2H2"/>
    <property type="match status" value="4"/>
</dbReference>
<evidence type="ECO:0000259" key="14">
    <source>
        <dbReference type="PROSITE" id="PS50089"/>
    </source>
</evidence>
<dbReference type="Pfam" id="PF23230">
    <property type="entry name" value="zf-C2H2_13"/>
    <property type="match status" value="1"/>
</dbReference>
<feature type="compositionally biased region" description="Basic and acidic residues" evidence="13">
    <location>
        <begin position="15"/>
        <end position="33"/>
    </location>
</feature>
<keyword evidence="9 12" id="KW-0863">Zinc-finger</keyword>
<evidence type="ECO:0000313" key="16">
    <source>
        <dbReference type="Proteomes" id="UP000191144"/>
    </source>
</evidence>
<comment type="subcellular location">
    <subcellularLocation>
        <location evidence="2">Cytoplasm</location>
    </subcellularLocation>
</comment>
<feature type="domain" description="RING-type" evidence="14">
    <location>
        <begin position="55"/>
        <end position="95"/>
    </location>
</feature>
<dbReference type="PANTHER" id="PTHR22938:SF0">
    <property type="entry name" value="E3 UBIQUITIN-PROTEIN LIGASE ZNF598"/>
    <property type="match status" value="1"/>
</dbReference>
<dbReference type="GO" id="GO:0005737">
    <property type="term" value="C:cytoplasm"/>
    <property type="evidence" value="ECO:0007669"/>
    <property type="project" value="UniProtKB-SubCell"/>
</dbReference>
<keyword evidence="16" id="KW-1185">Reference proteome</keyword>
<dbReference type="GO" id="GO:0072344">
    <property type="term" value="P:rescue of stalled ribosome"/>
    <property type="evidence" value="ECO:0007669"/>
    <property type="project" value="InterPro"/>
</dbReference>
<evidence type="ECO:0000256" key="8">
    <source>
        <dbReference type="ARBA" id="ARBA00022723"/>
    </source>
</evidence>
<dbReference type="CDD" id="cd16615">
    <property type="entry name" value="RING-HC_ZNF598"/>
    <property type="match status" value="1"/>
</dbReference>
<dbReference type="EMBL" id="LT598484">
    <property type="protein sequence ID" value="SCV01733.1"/>
    <property type="molecule type" value="Genomic_DNA"/>
</dbReference>
<dbReference type="PANTHER" id="PTHR22938">
    <property type="entry name" value="ZINC FINGER PROTEIN 598"/>
    <property type="match status" value="1"/>
</dbReference>
<proteinExistence type="inferred from homology"/>
<feature type="compositionally biased region" description="Polar residues" evidence="13">
    <location>
        <begin position="36"/>
        <end position="48"/>
    </location>
</feature>
<feature type="region of interest" description="Disordered" evidence="13">
    <location>
        <begin position="567"/>
        <end position="615"/>
    </location>
</feature>
<dbReference type="Pfam" id="PF23202">
    <property type="entry name" value="PAH_ZNF598"/>
    <property type="match status" value="1"/>
</dbReference>
<evidence type="ECO:0000256" key="7">
    <source>
        <dbReference type="ARBA" id="ARBA00022679"/>
    </source>
</evidence>
<evidence type="ECO:0000256" key="2">
    <source>
        <dbReference type="ARBA" id="ARBA00004496"/>
    </source>
</evidence>
<evidence type="ECO:0000256" key="4">
    <source>
        <dbReference type="ARBA" id="ARBA00012483"/>
    </source>
</evidence>
<dbReference type="SMART" id="SM00184">
    <property type="entry name" value="RING"/>
    <property type="match status" value="2"/>
</dbReference>
<dbReference type="SUPFAM" id="SSF57850">
    <property type="entry name" value="RING/U-box"/>
    <property type="match status" value="1"/>
</dbReference>
<dbReference type="GO" id="GO:0016567">
    <property type="term" value="P:protein ubiquitination"/>
    <property type="evidence" value="ECO:0007669"/>
    <property type="project" value="TreeGrafter"/>
</dbReference>
<evidence type="ECO:0000256" key="10">
    <source>
        <dbReference type="ARBA" id="ARBA00022833"/>
    </source>
</evidence>
<dbReference type="InterPro" id="IPR013087">
    <property type="entry name" value="Znf_C2H2_type"/>
</dbReference>
<comment type="pathway">
    <text evidence="3">Protein modification; protein ubiquitination.</text>
</comment>
<keyword evidence="8" id="KW-0479">Metal-binding</keyword>